<protein>
    <recommendedName>
        <fullName evidence="3">ITPR-interacting domain-containing protein</fullName>
    </recommendedName>
</protein>
<feature type="compositionally biased region" description="Polar residues" evidence="2">
    <location>
        <begin position="13"/>
        <end position="35"/>
    </location>
</feature>
<name>A0A914B891_PATMI</name>
<dbReference type="SMART" id="SM01257">
    <property type="entry name" value="KRAP_IP3R_bind"/>
    <property type="match status" value="1"/>
</dbReference>
<keyword evidence="1" id="KW-0175">Coiled coil</keyword>
<dbReference type="Proteomes" id="UP000887568">
    <property type="component" value="Unplaced"/>
</dbReference>
<feature type="compositionally biased region" description="Polar residues" evidence="2">
    <location>
        <begin position="528"/>
        <end position="539"/>
    </location>
</feature>
<dbReference type="PANTHER" id="PTHR17469">
    <property type="entry name" value="SPERM SPECIFIC ANTIGEN 2-RELATED"/>
    <property type="match status" value="1"/>
</dbReference>
<feature type="coiled-coil region" evidence="1">
    <location>
        <begin position="1478"/>
        <end position="1511"/>
    </location>
</feature>
<evidence type="ECO:0000259" key="3">
    <source>
        <dbReference type="SMART" id="SM01257"/>
    </source>
</evidence>
<proteinExistence type="predicted"/>
<dbReference type="InterPro" id="IPR029325">
    <property type="entry name" value="ITPR-bd"/>
</dbReference>
<dbReference type="EnsemblMetazoa" id="XM_038215719.1">
    <property type="protein sequence ID" value="XP_038071647.1"/>
    <property type="gene ID" value="LOC119740419"/>
</dbReference>
<feature type="compositionally biased region" description="Acidic residues" evidence="2">
    <location>
        <begin position="619"/>
        <end position="629"/>
    </location>
</feature>
<feature type="compositionally biased region" description="Polar residues" evidence="2">
    <location>
        <begin position="807"/>
        <end position="820"/>
    </location>
</feature>
<sequence length="1633" mass="179082">MLQGMERWHSPGVTGNDTGRSSRLFTASIGSSGSSTDERISLGPVIGRSRSNSLPIRVQSQSEYLDSIRALAQAYSTTEQHWNSSGIGHAAGAAAELVDGYVTRPRSATMIDTHRHHGRMDSEQTSNSGRTFGHSLPMASDTGEVFALPASEEEKAKIINSRLQELDSTQRSWKKRVADYVHGLPSTKPLPGEGGRMQDPKRRRLWSTGCERLPWEIRSSDGVAPRQRITTVSSDSTFSCSQLSTSSSRDSIQHWVDSIDGQEDLDATLIPGQTNGERRRSTGNLPFASASRKISDQGNGTPKRGTRSVDDDLGLGADAESVTGSSKGEDAKTNQVTGPGGKKLEKKLTNTDIINMANQTRALQSRRKQLQRMGSSAMSDTSMASVSDLLFARNDPEELLLNLGFGGGKEPNPLERIPNRFLQQPSTVRGISIDNYLMLSETQDQKYGFSLHGGLRGLGAVLQQSVCAISPSSEYLMCPADVGEATSWTRGFQSTSSISQDGQQTVNSDRQSSTSDKLSIQGGETPRTDSQVLNSQPGTNVGDANLTRLRNGLSTSPDFNSKAKDASLTSQSFSNGTTSLPANPACRNELSSSTLPNQVGSNSAVADSSSGCELISDSSDSDWDYEEVDPSSGGLRLSEDHRRSSRLSRMVMPEPLLPPVSEELEVSQTAQSLKPPTIAACEGDPEQNLQRDSQERLNGIEHRKPTEGCSPKRGVELSIGEKRITSLNPERSTHRLTPNQESFEIEEISSTENQEDSSSANRTADKVPGKEPLVRTDSAQSDSSGFADEVMDSTIASNSPCLEDRNGSPQRVSGEGNNSRPEMGNKLIQTSFDDFGVLESFERDEAAQDASDTVFEEEGNSVSERSSTVSNAERIARSRKSFRESRSSYDRMGSTFSGISISSLEDSPFDGDGPALPVRTLHVPRQRSGTYPTEAEKQEVSPGPKTVVEILTTLQENIKQATEAKKLIKDEEAGNSTKRRPALSKMKSVNFDCFPLEDIPSIMESVEAILGRSKEVSPSVPESDTDRTNVVHTFFEDIKTPSAVVENGVVEESSTCKSNLKVLKRKSSQISMVPTLPCLDEEKTPAHSRHSSVTDTQHSVPKQNSAGHCTDTKNVSETNDIHNCVECPSDTRSDELICADLVSDTDTPVSMVANADSIGDVGDLEEEMRYLEHVESLLQEQGRLLEEASPPRCHPKPQAQEKITPPREEAIVPESRTTSKSCPTTLVAPEAIDQFVSTVEISSSIADQPFHKHSGPCLSLSTEDDEAHLANTTVISNSSSDIDTCRTSPPTELVESSVCLYLSPTPFVIDVSVVPCSSAENEDGVPDSEELCNCPEAELAPQRYRTSFELALENQSPKEKCKKVTQYSTESAGRIKPEDDLHDMKLIQRALFKYKQDLCELESLAERLYARHLDEDGEGEEFGGGAMTERERAELESVRDLRRQVLEEVEVMEGQLAQRMRTAVTRSNFPDGLEKSLATASEDNLEVIQEMVNLLEEQRSLRRMLQDLETTHSHTSLSEASTVPDLSAVGSLGSSYQEEEEEEEEDVVISTSEKREMMQALMDVRLELQHQRETARREMNNAVKEMRQAIISELRQELQLDAQLFQRQLQAKDKEIEQLKGLLREQRRLQDGE</sequence>
<feature type="compositionally biased region" description="Polar residues" evidence="2">
    <location>
        <begin position="894"/>
        <end position="905"/>
    </location>
</feature>
<dbReference type="OMA" id="CAVKEMK"/>
<feature type="coiled-coil region" evidence="1">
    <location>
        <begin position="1558"/>
        <end position="1629"/>
    </location>
</feature>
<feature type="compositionally biased region" description="Polar residues" evidence="2">
    <location>
        <begin position="493"/>
        <end position="518"/>
    </location>
</feature>
<feature type="region of interest" description="Disordered" evidence="2">
    <location>
        <begin position="264"/>
        <end position="344"/>
    </location>
</feature>
<feature type="compositionally biased region" description="Acidic residues" evidence="2">
    <location>
        <begin position="1537"/>
        <end position="1547"/>
    </location>
</feature>
<feature type="region of interest" description="Disordered" evidence="2">
    <location>
        <begin position="493"/>
        <end position="650"/>
    </location>
</feature>
<keyword evidence="5" id="KW-1185">Reference proteome</keyword>
<feature type="compositionally biased region" description="Polar residues" evidence="2">
    <location>
        <begin position="860"/>
        <end position="871"/>
    </location>
</feature>
<feature type="region of interest" description="Disordered" evidence="2">
    <location>
        <begin position="698"/>
        <end position="717"/>
    </location>
</feature>
<feature type="compositionally biased region" description="Acidic residues" evidence="2">
    <location>
        <begin position="743"/>
        <end position="755"/>
    </location>
</feature>
<feature type="compositionally biased region" description="Polar residues" evidence="2">
    <location>
        <begin position="725"/>
        <end position="740"/>
    </location>
</feature>
<feature type="region of interest" description="Disordered" evidence="2">
    <location>
        <begin position="1512"/>
        <end position="1550"/>
    </location>
</feature>
<dbReference type="GeneID" id="119740419"/>
<dbReference type="PANTHER" id="PTHR17469:SF15">
    <property type="entry name" value="ITPR-INTERACTING DOMAIN-CONTAINING PROTEIN"/>
    <property type="match status" value="1"/>
</dbReference>
<feature type="domain" description="ITPR-interacting" evidence="3">
    <location>
        <begin position="369"/>
        <end position="518"/>
    </location>
</feature>
<organism evidence="4 5">
    <name type="scientific">Patiria miniata</name>
    <name type="common">Bat star</name>
    <name type="synonym">Asterina miniata</name>
    <dbReference type="NCBI Taxonomy" id="46514"/>
    <lineage>
        <taxon>Eukaryota</taxon>
        <taxon>Metazoa</taxon>
        <taxon>Echinodermata</taxon>
        <taxon>Eleutherozoa</taxon>
        <taxon>Asterozoa</taxon>
        <taxon>Asteroidea</taxon>
        <taxon>Valvatacea</taxon>
        <taxon>Valvatida</taxon>
        <taxon>Asterinidae</taxon>
        <taxon>Patiria</taxon>
    </lineage>
</organism>
<dbReference type="Pfam" id="PF14722">
    <property type="entry name" value="KRAP_IP3R_bind"/>
    <property type="match status" value="1"/>
</dbReference>
<dbReference type="GO" id="GO:0005102">
    <property type="term" value="F:signaling receptor binding"/>
    <property type="evidence" value="ECO:0007669"/>
    <property type="project" value="InterPro"/>
</dbReference>
<feature type="compositionally biased region" description="Polar residues" evidence="2">
    <location>
        <begin position="1091"/>
        <end position="1111"/>
    </location>
</feature>
<evidence type="ECO:0000256" key="1">
    <source>
        <dbReference type="SAM" id="Coils"/>
    </source>
</evidence>
<evidence type="ECO:0000313" key="5">
    <source>
        <dbReference type="Proteomes" id="UP000887568"/>
    </source>
</evidence>
<feature type="compositionally biased region" description="Polar residues" evidence="2">
    <location>
        <begin position="589"/>
        <end position="611"/>
    </location>
</feature>
<feature type="compositionally biased region" description="Polar residues" evidence="2">
    <location>
        <begin position="567"/>
        <end position="581"/>
    </location>
</feature>
<evidence type="ECO:0000256" key="2">
    <source>
        <dbReference type="SAM" id="MobiDB-lite"/>
    </source>
</evidence>
<dbReference type="InterPro" id="IPR043444">
    <property type="entry name" value="TESPA1-like"/>
</dbReference>
<feature type="region of interest" description="Disordered" evidence="2">
    <location>
        <begin position="725"/>
        <end position="943"/>
    </location>
</feature>
<accession>A0A914B891</accession>
<dbReference type="OrthoDB" id="6088188at2759"/>
<reference evidence="4" key="1">
    <citation type="submission" date="2022-11" db="UniProtKB">
        <authorList>
            <consortium name="EnsemblMetazoa"/>
        </authorList>
    </citation>
    <scope>IDENTIFICATION</scope>
</reference>
<feature type="region of interest" description="Disordered" evidence="2">
    <location>
        <begin position="1"/>
        <end position="42"/>
    </location>
</feature>
<evidence type="ECO:0000313" key="4">
    <source>
        <dbReference type="EnsemblMetazoa" id="XP_038071647.1"/>
    </source>
</evidence>
<dbReference type="RefSeq" id="XP_038071647.1">
    <property type="nucleotide sequence ID" value="XM_038215719.1"/>
</dbReference>
<feature type="region of interest" description="Disordered" evidence="2">
    <location>
        <begin position="1081"/>
        <end position="1111"/>
    </location>
</feature>
<feature type="compositionally biased region" description="Basic and acidic residues" evidence="2">
    <location>
        <begin position="763"/>
        <end position="774"/>
    </location>
</feature>